<feature type="binding site" evidence="9">
    <location>
        <begin position="403"/>
        <end position="406"/>
    </location>
    <ligand>
        <name>ATP</name>
        <dbReference type="ChEBI" id="CHEBI:30616"/>
    </ligand>
</feature>
<dbReference type="GO" id="GO:0004815">
    <property type="term" value="F:aspartate-tRNA ligase activity"/>
    <property type="evidence" value="ECO:0007669"/>
    <property type="project" value="UniProtKB-UniRule"/>
</dbReference>
<evidence type="ECO:0000259" key="10">
    <source>
        <dbReference type="PROSITE" id="PS50862"/>
    </source>
</evidence>
<feature type="binding site" evidence="9">
    <location>
        <begin position="215"/>
        <end position="217"/>
    </location>
    <ligand>
        <name>ATP</name>
        <dbReference type="ChEBI" id="CHEBI:30616"/>
    </ligand>
</feature>
<dbReference type="PANTHER" id="PTHR43450:SF1">
    <property type="entry name" value="ASPARTATE--TRNA LIGASE, CYTOPLASMIC"/>
    <property type="match status" value="1"/>
</dbReference>
<evidence type="ECO:0000256" key="2">
    <source>
        <dbReference type="ARBA" id="ARBA00005312"/>
    </source>
</evidence>
<feature type="binding site" evidence="9">
    <location>
        <position position="171"/>
    </location>
    <ligand>
        <name>L-aspartate</name>
        <dbReference type="ChEBI" id="CHEBI:29991"/>
    </ligand>
</feature>
<feature type="binding site" evidence="9">
    <location>
        <begin position="223"/>
        <end position="225"/>
    </location>
    <ligand>
        <name>ATP</name>
        <dbReference type="ChEBI" id="CHEBI:30616"/>
    </ligand>
</feature>
<dbReference type="InterPro" id="IPR004364">
    <property type="entry name" value="Aa-tRNA-synt_II"/>
</dbReference>
<dbReference type="SUPFAM" id="SSF55681">
    <property type="entry name" value="Class II aaRS and biotin synthetases"/>
    <property type="match status" value="1"/>
</dbReference>
<dbReference type="EMBL" id="PFAQ01000042">
    <property type="protein sequence ID" value="PIT94570.1"/>
    <property type="molecule type" value="Genomic_DNA"/>
</dbReference>
<reference evidence="12" key="1">
    <citation type="submission" date="2017-09" db="EMBL/GenBank/DDBJ databases">
        <title>Depth-based differentiation of microbial function through sediment-hosted aquifers and enrichment of novel symbionts in the deep terrestrial subsurface.</title>
        <authorList>
            <person name="Probst A.J."/>
            <person name="Ladd B."/>
            <person name="Jarett J.K."/>
            <person name="Geller-Mcgrath D.E."/>
            <person name="Sieber C.M.K."/>
            <person name="Emerson J.B."/>
            <person name="Anantharaman K."/>
            <person name="Thomas B.C."/>
            <person name="Malmstrom R."/>
            <person name="Stieglmeier M."/>
            <person name="Klingl A."/>
            <person name="Woyke T."/>
            <person name="Ryan C.M."/>
            <person name="Banfield J.F."/>
        </authorList>
    </citation>
    <scope>NUCLEOTIDE SEQUENCE [LARGE SCALE GENOMIC DNA]</scope>
</reference>
<evidence type="ECO:0000256" key="9">
    <source>
        <dbReference type="HAMAP-Rule" id="MF_02075"/>
    </source>
</evidence>
<dbReference type="InterPro" id="IPR004365">
    <property type="entry name" value="NA-bd_OB_tRNA"/>
</dbReference>
<comment type="catalytic activity">
    <reaction evidence="9">
        <text>tRNA(Asx) + L-aspartate + ATP = L-aspartyl-tRNA(Asx) + AMP + diphosphate</text>
        <dbReference type="Rhea" id="RHEA:18349"/>
        <dbReference type="Rhea" id="RHEA-COMP:9710"/>
        <dbReference type="Rhea" id="RHEA-COMP:9711"/>
        <dbReference type="ChEBI" id="CHEBI:29991"/>
        <dbReference type="ChEBI" id="CHEBI:30616"/>
        <dbReference type="ChEBI" id="CHEBI:33019"/>
        <dbReference type="ChEBI" id="CHEBI:78442"/>
        <dbReference type="ChEBI" id="CHEBI:78516"/>
        <dbReference type="ChEBI" id="CHEBI:456215"/>
        <dbReference type="EC" id="6.1.1.23"/>
    </reaction>
</comment>
<dbReference type="PROSITE" id="PS50862">
    <property type="entry name" value="AA_TRNA_LIGASE_II"/>
    <property type="match status" value="1"/>
</dbReference>
<comment type="subcellular location">
    <subcellularLocation>
        <location evidence="1 9">Cytoplasm</location>
    </subcellularLocation>
</comment>
<comment type="function">
    <text evidence="9">Aspartyl-tRNA synthetase with relaxed tRNA specificity since it is able to aspartylate not only its cognate tRNA(Asp) but also tRNA(Asn). Reaction proceeds in two steps: L-aspartate is first activated by ATP to form Asp-AMP and then transferred to the acceptor end of tRNA(Asp/Asn).</text>
</comment>
<keyword evidence="7 9" id="KW-0648">Protein biosynthesis</keyword>
<proteinExistence type="inferred from homology"/>
<dbReference type="GO" id="GO:0005524">
    <property type="term" value="F:ATP binding"/>
    <property type="evidence" value="ECO:0007669"/>
    <property type="project" value="UniProtKB-UniRule"/>
</dbReference>
<feature type="binding site" evidence="9">
    <location>
        <position position="215"/>
    </location>
    <ligand>
        <name>L-aspartate</name>
        <dbReference type="ChEBI" id="CHEBI:29991"/>
    </ligand>
</feature>
<dbReference type="Gene3D" id="2.40.50.140">
    <property type="entry name" value="Nucleic acid-binding proteins"/>
    <property type="match status" value="1"/>
</dbReference>
<dbReference type="AlphaFoldDB" id="A0A2M6WP68"/>
<evidence type="ECO:0000256" key="6">
    <source>
        <dbReference type="ARBA" id="ARBA00022840"/>
    </source>
</evidence>
<dbReference type="Pfam" id="PF01336">
    <property type="entry name" value="tRNA_anti-codon"/>
    <property type="match status" value="1"/>
</dbReference>
<feature type="site" description="Important for tRNA non-discrimination" evidence="9">
    <location>
        <position position="85"/>
    </location>
</feature>
<dbReference type="InterPro" id="IPR006195">
    <property type="entry name" value="aa-tRNA-synth_II"/>
</dbReference>
<dbReference type="GO" id="GO:0003723">
    <property type="term" value="F:RNA binding"/>
    <property type="evidence" value="ECO:0007669"/>
    <property type="project" value="TreeGrafter"/>
</dbReference>
<comment type="subunit">
    <text evidence="9">Homodimer.</text>
</comment>
<dbReference type="PRINTS" id="PR01042">
    <property type="entry name" value="TRNASYNTHASP"/>
</dbReference>
<evidence type="ECO:0000313" key="12">
    <source>
        <dbReference type="Proteomes" id="UP000228900"/>
    </source>
</evidence>
<evidence type="ECO:0000256" key="8">
    <source>
        <dbReference type="ARBA" id="ARBA00023146"/>
    </source>
</evidence>
<evidence type="ECO:0000256" key="7">
    <source>
        <dbReference type="ARBA" id="ARBA00022917"/>
    </source>
</evidence>
<gene>
    <name evidence="9" type="primary">aspS</name>
    <name evidence="11" type="ORF">COT98_02840</name>
</gene>
<comment type="similarity">
    <text evidence="2 9">Belongs to the class-II aminoacyl-tRNA synthetase family. Type 2 subfamily.</text>
</comment>
<dbReference type="NCBIfam" id="NF003483">
    <property type="entry name" value="PRK05159.1"/>
    <property type="match status" value="1"/>
</dbReference>
<feature type="domain" description="Aminoacyl-transfer RNA synthetases class-II family profile" evidence="10">
    <location>
        <begin position="138"/>
        <end position="432"/>
    </location>
</feature>
<keyword evidence="8 9" id="KW-0030">Aminoacyl-tRNA synthetase</keyword>
<dbReference type="EC" id="6.1.1.23" evidence="9"/>
<comment type="caution">
    <text evidence="11">The sequence shown here is derived from an EMBL/GenBank/DDBJ whole genome shotgun (WGS) entry which is preliminary data.</text>
</comment>
<organism evidence="11 12">
    <name type="scientific">Candidatus Falkowbacteria bacterium CG10_big_fil_rev_8_21_14_0_10_39_9</name>
    <dbReference type="NCBI Taxonomy" id="1974566"/>
    <lineage>
        <taxon>Bacteria</taxon>
        <taxon>Candidatus Falkowiibacteriota</taxon>
    </lineage>
</organism>
<feature type="region of interest" description="Aspartate" evidence="9">
    <location>
        <begin position="193"/>
        <end position="196"/>
    </location>
</feature>
<dbReference type="GO" id="GO:0005829">
    <property type="term" value="C:cytosol"/>
    <property type="evidence" value="ECO:0007669"/>
    <property type="project" value="TreeGrafter"/>
</dbReference>
<dbReference type="Proteomes" id="UP000228900">
    <property type="component" value="Unassembled WGS sequence"/>
</dbReference>
<dbReference type="InterPro" id="IPR004523">
    <property type="entry name" value="Asp-tRNA_synthase_2"/>
</dbReference>
<evidence type="ECO:0000313" key="11">
    <source>
        <dbReference type="EMBL" id="PIT94570.1"/>
    </source>
</evidence>
<keyword evidence="4 9" id="KW-0436">Ligase</keyword>
<dbReference type="SUPFAM" id="SSF50249">
    <property type="entry name" value="Nucleic acid-binding proteins"/>
    <property type="match status" value="1"/>
</dbReference>
<dbReference type="Pfam" id="PF00152">
    <property type="entry name" value="tRNA-synt_2"/>
    <property type="match status" value="1"/>
</dbReference>
<dbReference type="HAMAP" id="MF_02075">
    <property type="entry name" value="Asp_tRNA_synth_type2"/>
    <property type="match status" value="1"/>
</dbReference>
<dbReference type="GO" id="GO:0017101">
    <property type="term" value="C:aminoacyl-tRNA synthetase multienzyme complex"/>
    <property type="evidence" value="ECO:0007669"/>
    <property type="project" value="TreeGrafter"/>
</dbReference>
<evidence type="ECO:0000256" key="4">
    <source>
        <dbReference type="ARBA" id="ARBA00022598"/>
    </source>
</evidence>
<evidence type="ECO:0000256" key="5">
    <source>
        <dbReference type="ARBA" id="ARBA00022741"/>
    </source>
</evidence>
<dbReference type="GO" id="GO:0006422">
    <property type="term" value="P:aspartyl-tRNA aminoacylation"/>
    <property type="evidence" value="ECO:0007669"/>
    <property type="project" value="UniProtKB-UniRule"/>
</dbReference>
<dbReference type="InterPro" id="IPR012340">
    <property type="entry name" value="NA-bd_OB-fold"/>
</dbReference>
<keyword evidence="5 9" id="KW-0547">Nucleotide-binding</keyword>
<name>A0A2M6WP68_9BACT</name>
<dbReference type="Gene3D" id="3.30.930.10">
    <property type="entry name" value="Bira Bifunctional Protein, Domain 2"/>
    <property type="match status" value="1"/>
</dbReference>
<protein>
    <recommendedName>
        <fullName evidence="9">Aspartate--tRNA(Asp/Asn) ligase</fullName>
        <ecNumber evidence="9">6.1.1.23</ecNumber>
    </recommendedName>
    <alternativeName>
        <fullName evidence="9">Aspartyl-tRNA synthetase</fullName>
        <shortName evidence="9">AspRS</shortName>
    </alternativeName>
    <alternativeName>
        <fullName evidence="9">Non-discriminating aspartyl-tRNA synthetase</fullName>
        <shortName evidence="9">ND-AspRS</shortName>
    </alternativeName>
</protein>
<evidence type="ECO:0000256" key="3">
    <source>
        <dbReference type="ARBA" id="ARBA00022490"/>
    </source>
</evidence>
<feature type="binding site" evidence="9">
    <location>
        <position position="362"/>
    </location>
    <ligand>
        <name>L-aspartate</name>
        <dbReference type="ChEBI" id="CHEBI:29991"/>
    </ligand>
</feature>
<dbReference type="GO" id="GO:0050560">
    <property type="term" value="F:aspartate-tRNA(Asn) ligase activity"/>
    <property type="evidence" value="ECO:0007669"/>
    <property type="project" value="UniProtKB-EC"/>
</dbReference>
<feature type="binding site" evidence="9">
    <location>
        <position position="358"/>
    </location>
    <ligand>
        <name>L-aspartate</name>
        <dbReference type="ChEBI" id="CHEBI:29991"/>
    </ligand>
</feature>
<feature type="binding site" evidence="9">
    <location>
        <position position="355"/>
    </location>
    <ligand>
        <name>ATP</name>
        <dbReference type="ChEBI" id="CHEBI:30616"/>
    </ligand>
</feature>
<keyword evidence="3 9" id="KW-0963">Cytoplasm</keyword>
<dbReference type="InterPro" id="IPR045864">
    <property type="entry name" value="aa-tRNA-synth_II/BPL/LPL"/>
</dbReference>
<evidence type="ECO:0000256" key="1">
    <source>
        <dbReference type="ARBA" id="ARBA00004496"/>
    </source>
</evidence>
<keyword evidence="6 9" id="KW-0067">ATP-binding</keyword>
<sequence>MNRILIKEAKKQGQGEVSLAGFVRNQRALKGLIFTVLSDLSDSIQLVIEEKSEAVYNQALTLNLESVIEVSGTLQPKPVKAGMTPDFELLVTDLKILSLAKEQLPIPVLAKVDNQADFDLRLNWRFLDLRRSENQLIFKVWTEFEKGFREYFASADYLQIYTPTFMSTASETGADVFEVKYFDKKAYLAQSPQFYKQMAMASGLEKVFMVGTVYRAEKSFTNRHVTEFTGWDFEISYIDSEETIMVEEEKMIVAGFKNIKDNLGLDIVVPDRPFPRLTLAQAKEKLVVAGIKGEAIDDLNPEEERGICEIIKQETGNDFVFITAYPISVRPFYHARREDDNSLTKSYDLLYKGIEVTTGAVREHRIEVLEKQALEKGMNLEELADYLNFFRYGCPPHGGAGIGPARIVMKLLDLSNIKEAVFLPRDVKRLVP</sequence>
<accession>A0A2M6WP68</accession>
<dbReference type="PANTHER" id="PTHR43450">
    <property type="entry name" value="ASPARTYL-TRNA SYNTHETASE"/>
    <property type="match status" value="1"/>
</dbReference>
<dbReference type="InterPro" id="IPR002312">
    <property type="entry name" value="Asp/Asn-tRNA-synth_IIb"/>
</dbReference>